<proteinExistence type="predicted"/>
<reference evidence="2" key="1">
    <citation type="submission" date="2021-12" db="EMBL/GenBank/DDBJ databases">
        <authorList>
            <person name="Criscuolo A."/>
        </authorList>
    </citation>
    <scope>NUCLEOTIDE SEQUENCE</scope>
    <source>
        <strain evidence="2">CIP111894</strain>
    </source>
</reference>
<dbReference type="Proteomes" id="UP000838749">
    <property type="component" value="Unassembled WGS sequence"/>
</dbReference>
<evidence type="ECO:0000313" key="3">
    <source>
        <dbReference type="Proteomes" id="UP000838749"/>
    </source>
</evidence>
<organism evidence="2 3">
    <name type="scientific">Paenibacillus pseudetheri</name>
    <dbReference type="NCBI Taxonomy" id="2897682"/>
    <lineage>
        <taxon>Bacteria</taxon>
        <taxon>Bacillati</taxon>
        <taxon>Bacillota</taxon>
        <taxon>Bacilli</taxon>
        <taxon>Bacillales</taxon>
        <taxon>Paenibacillaceae</taxon>
        <taxon>Paenibacillus</taxon>
    </lineage>
</organism>
<sequence>MVSDSDHHGASQNVVPYMGSTHGRLILFRFCTSLAFMFVFSVIKDLQSLYDYSRGSAFF</sequence>
<accession>A0ABM9BCK3</accession>
<dbReference type="EMBL" id="CAKMAB010000010">
    <property type="protein sequence ID" value="CAH1056300.1"/>
    <property type="molecule type" value="Genomic_DNA"/>
</dbReference>
<feature type="transmembrane region" description="Helical" evidence="1">
    <location>
        <begin position="26"/>
        <end position="43"/>
    </location>
</feature>
<evidence type="ECO:0008006" key="4">
    <source>
        <dbReference type="Google" id="ProtNLM"/>
    </source>
</evidence>
<keyword evidence="1" id="KW-0472">Membrane</keyword>
<comment type="caution">
    <text evidence="2">The sequence shown here is derived from an EMBL/GenBank/DDBJ whole genome shotgun (WGS) entry which is preliminary data.</text>
</comment>
<keyword evidence="1" id="KW-1133">Transmembrane helix</keyword>
<keyword evidence="1" id="KW-0812">Transmembrane</keyword>
<evidence type="ECO:0000256" key="1">
    <source>
        <dbReference type="SAM" id="Phobius"/>
    </source>
</evidence>
<name>A0ABM9BCK3_9BACL</name>
<evidence type="ECO:0000313" key="2">
    <source>
        <dbReference type="EMBL" id="CAH1056300.1"/>
    </source>
</evidence>
<keyword evidence="3" id="KW-1185">Reference proteome</keyword>
<gene>
    <name evidence="2" type="ORF">PAECIP111894_02453</name>
</gene>
<protein>
    <recommendedName>
        <fullName evidence="4">CASP-like protein</fullName>
    </recommendedName>
</protein>